<dbReference type="PANTHER" id="PTHR45527:SF1">
    <property type="entry name" value="FATTY ACID SYNTHASE"/>
    <property type="match status" value="1"/>
</dbReference>
<dbReference type="InterPro" id="IPR006162">
    <property type="entry name" value="Ppantetheine_attach_site"/>
</dbReference>
<dbReference type="InterPro" id="IPR020841">
    <property type="entry name" value="PKS_Beta-ketoAc_synthase_dom"/>
</dbReference>
<dbReference type="Pfam" id="PF16197">
    <property type="entry name" value="KAsynt_C_assoc"/>
    <property type="match status" value="1"/>
</dbReference>
<keyword evidence="3" id="KW-0597">Phosphoprotein</keyword>
<dbReference type="PROSITE" id="PS52004">
    <property type="entry name" value="KS3_2"/>
    <property type="match status" value="1"/>
</dbReference>
<feature type="domain" description="Carrier" evidence="6">
    <location>
        <begin position="1742"/>
        <end position="1816"/>
    </location>
</feature>
<feature type="domain" description="Carrier" evidence="6">
    <location>
        <begin position="684"/>
        <end position="759"/>
    </location>
</feature>
<evidence type="ECO:0000313" key="9">
    <source>
        <dbReference type="Proteomes" id="UP001597097"/>
    </source>
</evidence>
<keyword evidence="2" id="KW-0596">Phosphopantetheine</keyword>
<dbReference type="InterPro" id="IPR032821">
    <property type="entry name" value="PKS_assoc"/>
</dbReference>
<dbReference type="PROSITE" id="PS50075">
    <property type="entry name" value="CARRIER"/>
    <property type="match status" value="2"/>
</dbReference>
<dbReference type="InterPro" id="IPR009081">
    <property type="entry name" value="PP-bd_ACP"/>
</dbReference>
<dbReference type="RefSeq" id="WP_219536918.1">
    <property type="nucleotide sequence ID" value="NZ_JAHKRM010000033.1"/>
</dbReference>
<dbReference type="InterPro" id="IPR020806">
    <property type="entry name" value="PKS_PP-bd"/>
</dbReference>
<dbReference type="InterPro" id="IPR010071">
    <property type="entry name" value="AA_adenyl_dom"/>
</dbReference>
<dbReference type="CDD" id="cd05930">
    <property type="entry name" value="A_NRPS"/>
    <property type="match status" value="1"/>
</dbReference>
<sequence length="2255" mass="239336">MGREPVAVIGLALALPGADDLRSLHENLWHGRINIGPPGPLRVQATADGHPDGGYLDRVDLFDHAFFGISLGEAEAMDPGQRLGLPLVHRAIENAGYAPAALRGSNTAVIVSASSRDCPPPDDPHAILGTMPAAAAARIAYVFDLTGPALVVDTACSGSLAALALAVDKLRDGRADLAIAGGIGVHQAEPGDALRGVESPDGVCRPFDATANGTVGGEGGGFVVLKRLSDALTDRDVIHAVLRGVAVNQNGSRATSMSAPSRRAQADVIRAAWRDSGIEPATIGFVECHGSGTELGDLVEVDGLLRTFTGVAPLEIGTVKANIGHLDHASGIAGLFKAIAGLRYGALYPTPRFETPNALLADTDTVRVSTRARPWPGPRRAGLSSYGITGTNVHAVVEQPPEPAAPPREGPVHLVTVSAVSRAALERRIQQLTDFLRKTEHGLPEVAHALNRGRDDHPYRWAGTARDKAGLLAALSTARLPDRAVARDVPVVMLFPGDGQVEDAAWAGLRTDFPALPAAAGEAPGGRLFARQHALYRLLRSLGLTESGLAGSGVGNLVVRVARGRLPAAEAMREAAGSPLTDAVDAAGLERAVRGFTRDNAVLLAMAPGTLTREISRLAPELPMVDPPAEGVLAALGRLYELGAAIDWERHYADMRIPRVEVPTYPFEPVSCRTRPPRTPPLLPPGDDVEEHVAAIWAEVLKSGPLGPAADYFQLGGTSIAGITVLRELERRFGVHLGFADLYERRTVRELAAVVRDRRTTAPGDAGWAIARVPRGGRLPLSYNQEQLWYLDRLNPGGSLYSIPGALRYHGPLDPAAFEGALRDLVDRHEVLRVRVPDDDGVPYALADTMPRLKVIDLRPLPAEERERQAAALMREEAGTPFDLGRGPLFRATLVELAGDDHLLLYTWHHIVFDGWSPSVFFADLAELYDARLHRRAPDLVPLPAQYADFAAWQRSRLTGERLVRGLTYWRARLADAPFHELPLDRPRGQVESHAGDLVEFTLDARLTEQLRTFSRREGVTTFVTMLAVLDVALYLWTGQEDVVVGAATSGRVNPATHDMIGYFNNVLPFRTRVRGDLGLRDLVRRCADTVAGALDHEEVPLSRIVAELAPRRDPARHPLFSVGYSYQNAPAHPAALPGLGPPSNGQSATGIAPGTSKVDLTFGVSDEEPDAMTGYLEYAVDLFDRGTARRLADLFQQVATAAVAEGDRRVDELVPGWHRPGPGNGERSAREDDRSVCAAVEAHAAERPDHPAVVTGAGGRSYREVDERADRLARRLVAAGVGAGSIVPVIARRGAGLVIGWLAVLKAGAAFAPLDPAAPAARLESILTELDAPVLLTDGHAAPWSAPGKRLTIEEPDAGCADAAPPGAPAAPEALAYVAFTSGSTGRPHGCAVEHRGLLNLLRWYGETTGLSPADRVAQLISPGFDAAIMEILAALYHGATIHVGDPLQTPAAVSRWMDERRITVAGIPAPMAELVLAEPSVPAETSLRVLVTGGDRLRVRPSRGVPFRVLNMYGPTECAVTATCEEVAATGDALPGIGTPITGTTAYILNQAGHPVRGTEAGELCLGGAGVGRGYHGRPALTASRFVPDPFAARPGARMYRTGDLARPRGDGTIEFLGRADDQVQIRGHRVEPAELERVLLAHPQVSQAAVITEDGPGGPRLVAHVAGDRTPTEPELLAWAARDLPDHLLPTRVAGHERLPTTANGKLDRTTLKRTTLRGTETPMSTVRTGATNGKARAGESGEAERLLGKIMAELLGREHMPSDVGFFTLGGDSVLSVAVAARAARAGLEITPQDVLLHQTPRALATAAMGNAVPESYPDEKIPLTPLIHGMLDSTGGDVADFVSAEVLEIAPGVRAGALRTALEHLVELHEPLRYRLRRNSLGWWMECAASETAHLFDTRVLPPSEGAEPAVLEADKDELIAGLDVGRGPLVRARFYDRGPSRAGILVLAIHHFAFDHVSAVPLLEDLNAALADIAATGRPQPAQRPPAWRDWAKHLVAMAQSDELAGELAYWTAVLAAGESHVAPTQGLAAAQGERPEPGVVTRVISQVAPVLRVSGPAGRAAALCAVACAWARWRDGEDAYLMTVGHGTPNVFRPVDRSRSLGWFTNGYPLLLPVGGGTDVRGAMGAVTDTLDSVPNDGVGYGILRHLSPRSPAVAGLRALPEPQVLVEHTASGGDTIDLGGGPASIRATPLMVRHRSLLEHVPIAVSSAVRGDSLYVHVAHHGGLAGEDMESLAGHLSDTFTELGRGR</sequence>
<dbReference type="InterPro" id="IPR014031">
    <property type="entry name" value="Ketoacyl_synth_C"/>
</dbReference>
<protein>
    <submittedName>
        <fullName evidence="8">Non-ribosomal peptide synthetase</fullName>
    </submittedName>
</protein>
<dbReference type="InterPro" id="IPR001242">
    <property type="entry name" value="Condensation_dom"/>
</dbReference>
<dbReference type="SMART" id="SM00823">
    <property type="entry name" value="PKS_PP"/>
    <property type="match status" value="2"/>
</dbReference>
<dbReference type="Pfam" id="PF00109">
    <property type="entry name" value="ketoacyl-synt"/>
    <property type="match status" value="1"/>
</dbReference>
<dbReference type="NCBIfam" id="TIGR01733">
    <property type="entry name" value="AA-adenyl-dom"/>
    <property type="match status" value="1"/>
</dbReference>
<evidence type="ECO:0000259" key="7">
    <source>
        <dbReference type="PROSITE" id="PS52004"/>
    </source>
</evidence>
<dbReference type="Pfam" id="PF00550">
    <property type="entry name" value="PP-binding"/>
    <property type="match status" value="2"/>
</dbReference>
<dbReference type="Pfam" id="PF13193">
    <property type="entry name" value="AMP-binding_C"/>
    <property type="match status" value="1"/>
</dbReference>
<evidence type="ECO:0000256" key="3">
    <source>
        <dbReference type="ARBA" id="ARBA00022553"/>
    </source>
</evidence>
<feature type="region of interest" description="Disordered" evidence="5">
    <location>
        <begin position="1214"/>
        <end position="1235"/>
    </location>
</feature>
<dbReference type="PANTHER" id="PTHR45527">
    <property type="entry name" value="NONRIBOSOMAL PEPTIDE SYNTHETASE"/>
    <property type="match status" value="1"/>
</dbReference>
<dbReference type="EMBL" id="JBHUCM010000001">
    <property type="protein sequence ID" value="MFD1535396.1"/>
    <property type="molecule type" value="Genomic_DNA"/>
</dbReference>
<dbReference type="PROSITE" id="PS00012">
    <property type="entry name" value="PHOSPHOPANTETHEINE"/>
    <property type="match status" value="1"/>
</dbReference>
<proteinExistence type="predicted"/>
<dbReference type="CDD" id="cd00833">
    <property type="entry name" value="PKS"/>
    <property type="match status" value="1"/>
</dbReference>
<dbReference type="Pfam" id="PF00501">
    <property type="entry name" value="AMP-binding"/>
    <property type="match status" value="1"/>
</dbReference>
<evidence type="ECO:0000256" key="5">
    <source>
        <dbReference type="SAM" id="MobiDB-lite"/>
    </source>
</evidence>
<dbReference type="InterPro" id="IPR014030">
    <property type="entry name" value="Ketoacyl_synth_N"/>
</dbReference>
<accession>A0ABW4FZI6</accession>
<dbReference type="InterPro" id="IPR000873">
    <property type="entry name" value="AMP-dep_synth/lig_dom"/>
</dbReference>
<feature type="domain" description="Ketosynthase family 3 (KS3)" evidence="7">
    <location>
        <begin position="3"/>
        <end position="399"/>
    </location>
</feature>
<evidence type="ECO:0000259" key="6">
    <source>
        <dbReference type="PROSITE" id="PS50075"/>
    </source>
</evidence>
<comment type="cofactor">
    <cofactor evidence="1">
        <name>pantetheine 4'-phosphate</name>
        <dbReference type="ChEBI" id="CHEBI:47942"/>
    </cofactor>
</comment>
<dbReference type="Pfam" id="PF00668">
    <property type="entry name" value="Condensation"/>
    <property type="match status" value="2"/>
</dbReference>
<dbReference type="SMART" id="SM00825">
    <property type="entry name" value="PKS_KS"/>
    <property type="match status" value="1"/>
</dbReference>
<dbReference type="Proteomes" id="UP001597097">
    <property type="component" value="Unassembled WGS sequence"/>
</dbReference>
<evidence type="ECO:0000256" key="2">
    <source>
        <dbReference type="ARBA" id="ARBA00022450"/>
    </source>
</evidence>
<gene>
    <name evidence="8" type="ORF">ACFSJ0_00040</name>
</gene>
<dbReference type="Pfam" id="PF02801">
    <property type="entry name" value="Ketoacyl-synt_C"/>
    <property type="match status" value="1"/>
</dbReference>
<comment type="caution">
    <text evidence="8">The sequence shown here is derived from an EMBL/GenBank/DDBJ whole genome shotgun (WGS) entry which is preliminary data.</text>
</comment>
<keyword evidence="4" id="KW-0808">Transferase</keyword>
<evidence type="ECO:0000256" key="4">
    <source>
        <dbReference type="ARBA" id="ARBA00022679"/>
    </source>
</evidence>
<evidence type="ECO:0000256" key="1">
    <source>
        <dbReference type="ARBA" id="ARBA00001957"/>
    </source>
</evidence>
<dbReference type="CDD" id="cd19531">
    <property type="entry name" value="LCL_NRPS-like"/>
    <property type="match status" value="1"/>
</dbReference>
<evidence type="ECO:0000313" key="8">
    <source>
        <dbReference type="EMBL" id="MFD1535396.1"/>
    </source>
</evidence>
<name>A0ABW4FZI6_9ACTN</name>
<dbReference type="InterPro" id="IPR025110">
    <property type="entry name" value="AMP-bd_C"/>
</dbReference>
<reference evidence="9" key="1">
    <citation type="journal article" date="2019" name="Int. J. Syst. Evol. Microbiol.">
        <title>The Global Catalogue of Microorganisms (GCM) 10K type strain sequencing project: providing services to taxonomists for standard genome sequencing and annotation.</title>
        <authorList>
            <consortium name="The Broad Institute Genomics Platform"/>
            <consortium name="The Broad Institute Genome Sequencing Center for Infectious Disease"/>
            <person name="Wu L."/>
            <person name="Ma J."/>
        </authorList>
    </citation>
    <scope>NUCLEOTIDE SEQUENCE [LARGE SCALE GENOMIC DNA]</scope>
    <source>
        <strain evidence="9">CGMCC 1.15399</strain>
    </source>
</reference>
<organism evidence="8 9">
    <name type="scientific">Nonomuraea guangzhouensis</name>
    <dbReference type="NCBI Taxonomy" id="1291555"/>
    <lineage>
        <taxon>Bacteria</taxon>
        <taxon>Bacillati</taxon>
        <taxon>Actinomycetota</taxon>
        <taxon>Actinomycetes</taxon>
        <taxon>Streptosporangiales</taxon>
        <taxon>Streptosporangiaceae</taxon>
        <taxon>Nonomuraea</taxon>
    </lineage>
</organism>
<keyword evidence="9" id="KW-1185">Reference proteome</keyword>